<protein>
    <submittedName>
        <fullName evidence="1">Uncharacterized protein</fullName>
    </submittedName>
</protein>
<organism evidence="1 2">
    <name type="scientific">Cylicostephanus goldi</name>
    <name type="common">Nematode worm</name>
    <dbReference type="NCBI Taxonomy" id="71465"/>
    <lineage>
        <taxon>Eukaryota</taxon>
        <taxon>Metazoa</taxon>
        <taxon>Ecdysozoa</taxon>
        <taxon>Nematoda</taxon>
        <taxon>Chromadorea</taxon>
        <taxon>Rhabditida</taxon>
        <taxon>Rhabditina</taxon>
        <taxon>Rhabditomorpha</taxon>
        <taxon>Strongyloidea</taxon>
        <taxon>Strongylidae</taxon>
        <taxon>Cylicostephanus</taxon>
    </lineage>
</organism>
<dbReference type="EMBL" id="UYRV01030592">
    <property type="protein sequence ID" value="VDK84924.1"/>
    <property type="molecule type" value="Genomic_DNA"/>
</dbReference>
<dbReference type="AlphaFoldDB" id="A0A3P6V3R6"/>
<gene>
    <name evidence="1" type="ORF">CGOC_LOCUS8374</name>
</gene>
<evidence type="ECO:0000313" key="2">
    <source>
        <dbReference type="Proteomes" id="UP000271889"/>
    </source>
</evidence>
<dbReference type="OrthoDB" id="5835135at2759"/>
<keyword evidence="2" id="KW-1185">Reference proteome</keyword>
<accession>A0A3P6V3R6</accession>
<evidence type="ECO:0000313" key="1">
    <source>
        <dbReference type="EMBL" id="VDK84924.1"/>
    </source>
</evidence>
<dbReference type="Proteomes" id="UP000271889">
    <property type="component" value="Unassembled WGS sequence"/>
</dbReference>
<name>A0A3P6V3R6_CYLGO</name>
<sequence>MQNDIDAAGWRAVGTCVPQIGAITAIRTTVDTNSGTDNLQVGNFTDFCTFLVFSCTKGTTDCNTRA</sequence>
<proteinExistence type="predicted"/>
<reference evidence="1 2" key="1">
    <citation type="submission" date="2018-11" db="EMBL/GenBank/DDBJ databases">
        <authorList>
            <consortium name="Pathogen Informatics"/>
        </authorList>
    </citation>
    <scope>NUCLEOTIDE SEQUENCE [LARGE SCALE GENOMIC DNA]</scope>
</reference>